<keyword evidence="1" id="KW-1133">Transmembrane helix</keyword>
<accession>A0ABD6GF70</accession>
<evidence type="ECO:0000313" key="3">
    <source>
        <dbReference type="Proteomes" id="UP000175993"/>
    </source>
</evidence>
<protein>
    <submittedName>
        <fullName evidence="2">Uncharacterized protein</fullName>
    </submittedName>
</protein>
<gene>
    <name evidence="2" type="ORF">BBI04_006790</name>
</gene>
<feature type="transmembrane region" description="Helical" evidence="1">
    <location>
        <begin position="31"/>
        <end position="52"/>
    </location>
</feature>
<name>A0ABD6GF70_AGRVI</name>
<sequence length="54" mass="5964">MSFKSLQLVMVPFCVPSPATRFDLRRIGAFIARHQIAFMLPCACAIGFMIACSV</sequence>
<organism evidence="2 3">
    <name type="scientific">Agrobacterium vitis</name>
    <name type="common">Rhizobium vitis</name>
    <dbReference type="NCBI Taxonomy" id="373"/>
    <lineage>
        <taxon>Bacteria</taxon>
        <taxon>Pseudomonadati</taxon>
        <taxon>Pseudomonadota</taxon>
        <taxon>Alphaproteobacteria</taxon>
        <taxon>Hyphomicrobiales</taxon>
        <taxon>Rhizobiaceae</taxon>
        <taxon>Rhizobium/Agrobacterium group</taxon>
        <taxon>Agrobacterium</taxon>
    </lineage>
</organism>
<evidence type="ECO:0000313" key="2">
    <source>
        <dbReference type="EMBL" id="MUP04522.1"/>
    </source>
</evidence>
<proteinExistence type="predicted"/>
<dbReference type="RefSeq" id="WP_156584065.1">
    <property type="nucleotide sequence ID" value="NZ_CP118259.1"/>
</dbReference>
<dbReference type="AlphaFoldDB" id="A0ABD6GF70"/>
<evidence type="ECO:0000256" key="1">
    <source>
        <dbReference type="SAM" id="Phobius"/>
    </source>
</evidence>
<dbReference type="Proteomes" id="UP000175993">
    <property type="component" value="Unassembled WGS sequence"/>
</dbReference>
<reference evidence="2 3" key="1">
    <citation type="submission" date="2019-11" db="EMBL/GenBank/DDBJ databases">
        <title>Whole-genome sequencing of Allorhizobium vitis.</title>
        <authorList>
            <person name="Gan H.M."/>
            <person name="Savka M.A."/>
        </authorList>
    </citation>
    <scope>NUCLEOTIDE SEQUENCE [LARGE SCALE GENOMIC DNA]</scope>
    <source>
        <strain evidence="2 3">AB4</strain>
    </source>
</reference>
<keyword evidence="1" id="KW-0812">Transmembrane</keyword>
<comment type="caution">
    <text evidence="2">The sequence shown here is derived from an EMBL/GenBank/DDBJ whole genome shotgun (WGS) entry which is preliminary data.</text>
</comment>
<dbReference type="EMBL" id="MBEV02000003">
    <property type="protein sequence ID" value="MUP04522.1"/>
    <property type="molecule type" value="Genomic_DNA"/>
</dbReference>
<keyword evidence="1" id="KW-0472">Membrane</keyword>